<dbReference type="EMBL" id="WNKZ01000060">
    <property type="protein sequence ID" value="MTV54743.1"/>
    <property type="molecule type" value="Genomic_DNA"/>
</dbReference>
<accession>A0A6I3SZZ9</accession>
<reference evidence="1" key="4">
    <citation type="submission" date="2024-05" db="EMBL/GenBank/DDBJ databases">
        <authorList>
            <person name="Sun Q."/>
            <person name="Zhou Y."/>
        </authorList>
    </citation>
    <scope>NUCLEOTIDE SEQUENCE</scope>
    <source>
        <strain evidence="1">CGMCC 1.15931</strain>
    </source>
</reference>
<dbReference type="AlphaFoldDB" id="A0A6I3SZZ9"/>
<organism evidence="2 3">
    <name type="scientific">Pseudoduganella buxea</name>
    <dbReference type="NCBI Taxonomy" id="1949069"/>
    <lineage>
        <taxon>Bacteria</taxon>
        <taxon>Pseudomonadati</taxon>
        <taxon>Pseudomonadota</taxon>
        <taxon>Betaproteobacteria</taxon>
        <taxon>Burkholderiales</taxon>
        <taxon>Oxalobacteraceae</taxon>
        <taxon>Telluria group</taxon>
        <taxon>Pseudoduganella</taxon>
    </lineage>
</organism>
<evidence type="ECO:0000313" key="2">
    <source>
        <dbReference type="EMBL" id="MTV54743.1"/>
    </source>
</evidence>
<name>A0A6I3SZZ9_9BURK</name>
<gene>
    <name evidence="1" type="ORF">GCM10011572_49880</name>
    <name evidence="2" type="ORF">GM672_18600</name>
</gene>
<evidence type="ECO:0000313" key="4">
    <source>
        <dbReference type="Proteomes" id="UP000622638"/>
    </source>
</evidence>
<reference evidence="1" key="1">
    <citation type="journal article" date="2014" name="Int. J. Syst. Evol. Microbiol.">
        <title>Complete genome of a new Firmicutes species belonging to the dominant human colonic microbiota ('Ruminococcus bicirculans') reveals two chromosomes and a selective capacity to utilize plant glucans.</title>
        <authorList>
            <consortium name="NISC Comparative Sequencing Program"/>
            <person name="Wegmann U."/>
            <person name="Louis P."/>
            <person name="Goesmann A."/>
            <person name="Henrissat B."/>
            <person name="Duncan S.H."/>
            <person name="Flint H.J."/>
        </authorList>
    </citation>
    <scope>NUCLEOTIDE SEQUENCE</scope>
    <source>
        <strain evidence="1">CGMCC 1.15931</strain>
    </source>
</reference>
<dbReference type="OrthoDB" id="5468457at2"/>
<protein>
    <recommendedName>
        <fullName evidence="5">HNH endonuclease</fullName>
    </recommendedName>
</protein>
<sequence>MPDSPEHYSWLAYEWRNLLLLCERCDALKRNYFPVHGVRAEPLGSWNDAQRTEHPLLLDPSIDEPYRHLCVNSHGSIAHLSEKGMVTIAVLGLERPELLNRRGAHFAGIVALLSDTASDTDEMLNRAMSDDAEFAGVVSLGNPPIFRAR</sequence>
<dbReference type="RefSeq" id="WP_155472031.1">
    <property type="nucleotide sequence ID" value="NZ_BMKG01000032.1"/>
</dbReference>
<comment type="caution">
    <text evidence="2">The sequence shown here is derived from an EMBL/GenBank/DDBJ whole genome shotgun (WGS) entry which is preliminary data.</text>
</comment>
<evidence type="ECO:0008006" key="5">
    <source>
        <dbReference type="Google" id="ProtNLM"/>
    </source>
</evidence>
<evidence type="ECO:0000313" key="3">
    <source>
        <dbReference type="Proteomes" id="UP000430634"/>
    </source>
</evidence>
<reference evidence="2 3" key="3">
    <citation type="submission" date="2019-11" db="EMBL/GenBank/DDBJ databases">
        <title>Type strains purchased from KCTC, JCM and DSMZ.</title>
        <authorList>
            <person name="Lu H."/>
        </authorList>
    </citation>
    <scope>NUCLEOTIDE SEQUENCE [LARGE SCALE GENOMIC DNA]</scope>
    <source>
        <strain evidence="2 3">KCTC 52429</strain>
    </source>
</reference>
<proteinExistence type="predicted"/>
<dbReference type="EMBL" id="BMKG01000032">
    <property type="protein sequence ID" value="GGC22419.1"/>
    <property type="molecule type" value="Genomic_DNA"/>
</dbReference>
<dbReference type="Proteomes" id="UP000622638">
    <property type="component" value="Unassembled WGS sequence"/>
</dbReference>
<evidence type="ECO:0000313" key="1">
    <source>
        <dbReference type="EMBL" id="GGC22419.1"/>
    </source>
</evidence>
<keyword evidence="4" id="KW-1185">Reference proteome</keyword>
<reference evidence="4" key="2">
    <citation type="journal article" date="2019" name="Int. J. Syst. Evol. Microbiol.">
        <title>The Global Catalogue of Microorganisms (GCM) 10K type strain sequencing project: providing services to taxonomists for standard genome sequencing and annotation.</title>
        <authorList>
            <consortium name="The Broad Institute Genomics Platform"/>
            <consortium name="The Broad Institute Genome Sequencing Center for Infectious Disease"/>
            <person name="Wu L."/>
            <person name="Ma J."/>
        </authorList>
    </citation>
    <scope>NUCLEOTIDE SEQUENCE [LARGE SCALE GENOMIC DNA]</scope>
    <source>
        <strain evidence="4">CGMCC 1.15931</strain>
    </source>
</reference>
<dbReference type="Proteomes" id="UP000430634">
    <property type="component" value="Unassembled WGS sequence"/>
</dbReference>